<evidence type="ECO:0000313" key="2">
    <source>
        <dbReference type="Proteomes" id="UP000824230"/>
    </source>
</evidence>
<protein>
    <submittedName>
        <fullName evidence="1">Uncharacterized protein</fullName>
    </submittedName>
</protein>
<dbReference type="EMBL" id="DXFG01000331">
    <property type="protein sequence ID" value="HIX39033.1"/>
    <property type="molecule type" value="Genomic_DNA"/>
</dbReference>
<organism evidence="1 2">
    <name type="scientific">Candidatus Blautia pullistercoris</name>
    <dbReference type="NCBI Taxonomy" id="2838499"/>
    <lineage>
        <taxon>Bacteria</taxon>
        <taxon>Bacillati</taxon>
        <taxon>Bacillota</taxon>
        <taxon>Clostridia</taxon>
        <taxon>Lachnospirales</taxon>
        <taxon>Lachnospiraceae</taxon>
        <taxon>Blautia</taxon>
    </lineage>
</organism>
<reference evidence="1" key="1">
    <citation type="journal article" date="2021" name="PeerJ">
        <title>Extensive microbial diversity within the chicken gut microbiome revealed by metagenomics and culture.</title>
        <authorList>
            <person name="Gilroy R."/>
            <person name="Ravi A."/>
            <person name="Getino M."/>
            <person name="Pursley I."/>
            <person name="Horton D.L."/>
            <person name="Alikhan N.F."/>
            <person name="Baker D."/>
            <person name="Gharbi K."/>
            <person name="Hall N."/>
            <person name="Watson M."/>
            <person name="Adriaenssens E.M."/>
            <person name="Foster-Nyarko E."/>
            <person name="Jarju S."/>
            <person name="Secka A."/>
            <person name="Antonio M."/>
            <person name="Oren A."/>
            <person name="Chaudhuri R.R."/>
            <person name="La Ragione R."/>
            <person name="Hildebrand F."/>
            <person name="Pallen M.J."/>
        </authorList>
    </citation>
    <scope>NUCLEOTIDE SEQUENCE</scope>
    <source>
        <strain evidence="1">ChiHjej12B11-1927</strain>
    </source>
</reference>
<comment type="caution">
    <text evidence="1">The sequence shown here is derived from an EMBL/GenBank/DDBJ whole genome shotgun (WGS) entry which is preliminary data.</text>
</comment>
<dbReference type="Proteomes" id="UP000824230">
    <property type="component" value="Unassembled WGS sequence"/>
</dbReference>
<name>A0A9D2ANH5_9FIRM</name>
<gene>
    <name evidence="1" type="ORF">H9738_14395</name>
</gene>
<dbReference type="AlphaFoldDB" id="A0A9D2ANH5"/>
<evidence type="ECO:0000313" key="1">
    <source>
        <dbReference type="EMBL" id="HIX39033.1"/>
    </source>
</evidence>
<accession>A0A9D2ANH5</accession>
<reference evidence="1" key="2">
    <citation type="submission" date="2021-04" db="EMBL/GenBank/DDBJ databases">
        <authorList>
            <person name="Gilroy R."/>
        </authorList>
    </citation>
    <scope>NUCLEOTIDE SEQUENCE</scope>
    <source>
        <strain evidence="1">ChiHjej12B11-1927</strain>
    </source>
</reference>
<proteinExistence type="predicted"/>
<sequence length="120" mass="13933">MTEINLAVGAVQRERLKCSASEISGDMLELQELITDIKRQEGMEDFLPSLSSAVEELQTETRILKEMEKGLGEILKCFRDTETRISLEYQQEKVFQIRIDWNSVYYANTLLKDMGIRLRI</sequence>